<dbReference type="KEGG" id="epa:110253567"/>
<keyword evidence="16" id="KW-1185">Reference proteome</keyword>
<evidence type="ECO:0000256" key="1">
    <source>
        <dbReference type="ARBA" id="ARBA00004123"/>
    </source>
</evidence>
<dbReference type="PRINTS" id="PR00027">
    <property type="entry name" value="PAIREDBOX"/>
</dbReference>
<evidence type="ECO:0000256" key="7">
    <source>
        <dbReference type="ARBA" id="ARBA00023155"/>
    </source>
</evidence>
<evidence type="ECO:0000256" key="5">
    <source>
        <dbReference type="ARBA" id="ARBA00023015"/>
    </source>
</evidence>
<evidence type="ECO:0000256" key="9">
    <source>
        <dbReference type="ARBA" id="ARBA00023242"/>
    </source>
</evidence>
<feature type="compositionally biased region" description="Basic and acidic residues" evidence="12">
    <location>
        <begin position="110"/>
        <end position="121"/>
    </location>
</feature>
<dbReference type="GO" id="GO:0000981">
    <property type="term" value="F:DNA-binding transcription factor activity, RNA polymerase II-specific"/>
    <property type="evidence" value="ECO:0007669"/>
    <property type="project" value="InterPro"/>
</dbReference>
<protein>
    <submittedName>
        <fullName evidence="15">Uncharacterized protein</fullName>
    </submittedName>
</protein>
<dbReference type="GeneID" id="110253567"/>
<evidence type="ECO:0000256" key="11">
    <source>
        <dbReference type="RuleBase" id="RU000682"/>
    </source>
</evidence>
<dbReference type="SMART" id="SM00389">
    <property type="entry name" value="HOX"/>
    <property type="match status" value="1"/>
</dbReference>
<keyword evidence="6 10" id="KW-0238">DNA-binding</keyword>
<keyword evidence="9 10" id="KW-0539">Nucleus</keyword>
<dbReference type="InterPro" id="IPR001523">
    <property type="entry name" value="Paired_dom"/>
</dbReference>
<dbReference type="InterPro" id="IPR017970">
    <property type="entry name" value="Homeobox_CS"/>
</dbReference>
<accession>A0A913Y729</accession>
<dbReference type="InterPro" id="IPR001356">
    <property type="entry name" value="HD"/>
</dbReference>
<dbReference type="Gene3D" id="1.10.10.10">
    <property type="entry name" value="Winged helix-like DNA-binding domain superfamily/Winged helix DNA-binding domain"/>
    <property type="match status" value="1"/>
</dbReference>
<comment type="subcellular location">
    <subcellularLocation>
        <location evidence="1 10 11">Nucleus</location>
    </subcellularLocation>
</comment>
<dbReference type="OrthoDB" id="6159439at2759"/>
<dbReference type="PROSITE" id="PS50071">
    <property type="entry name" value="HOMEOBOX_2"/>
    <property type="match status" value="1"/>
</dbReference>
<dbReference type="PANTHER" id="PTHR45636:SF49">
    <property type="entry name" value="PAIRED BOX PROTEIN 3 HOMOLOG"/>
    <property type="match status" value="1"/>
</dbReference>
<evidence type="ECO:0000256" key="2">
    <source>
        <dbReference type="ARBA" id="ARBA00005733"/>
    </source>
</evidence>
<keyword evidence="4" id="KW-0563">Paired box</keyword>
<feature type="DNA-binding region" description="Homeobox" evidence="10">
    <location>
        <begin position="178"/>
        <end position="237"/>
    </location>
</feature>
<proteinExistence type="inferred from homology"/>
<dbReference type="Gene3D" id="1.10.10.60">
    <property type="entry name" value="Homeodomain-like"/>
    <property type="match status" value="1"/>
</dbReference>
<dbReference type="PANTHER" id="PTHR45636">
    <property type="entry name" value="PAIRED BOX PROTEIN PAX-6-RELATED-RELATED"/>
    <property type="match status" value="1"/>
</dbReference>
<evidence type="ECO:0000259" key="13">
    <source>
        <dbReference type="PROSITE" id="PS50071"/>
    </source>
</evidence>
<dbReference type="GO" id="GO:0000978">
    <property type="term" value="F:RNA polymerase II cis-regulatory region sequence-specific DNA binding"/>
    <property type="evidence" value="ECO:0007669"/>
    <property type="project" value="TreeGrafter"/>
</dbReference>
<dbReference type="RefSeq" id="XP_020916158.1">
    <property type="nucleotide sequence ID" value="XM_021060499.2"/>
</dbReference>
<evidence type="ECO:0000313" key="16">
    <source>
        <dbReference type="Proteomes" id="UP000887567"/>
    </source>
</evidence>
<dbReference type="GO" id="GO:0005634">
    <property type="term" value="C:nucleus"/>
    <property type="evidence" value="ECO:0007669"/>
    <property type="project" value="UniProtKB-SubCell"/>
</dbReference>
<evidence type="ECO:0000256" key="4">
    <source>
        <dbReference type="ARBA" id="ARBA00022724"/>
    </source>
</evidence>
<dbReference type="Pfam" id="PF00292">
    <property type="entry name" value="PAX"/>
    <property type="match status" value="1"/>
</dbReference>
<keyword evidence="3" id="KW-0217">Developmental protein</keyword>
<feature type="region of interest" description="Disordered" evidence="12">
    <location>
        <begin position="96"/>
        <end position="121"/>
    </location>
</feature>
<dbReference type="SMART" id="SM00351">
    <property type="entry name" value="PAX"/>
    <property type="match status" value="1"/>
</dbReference>
<evidence type="ECO:0000256" key="12">
    <source>
        <dbReference type="SAM" id="MobiDB-lite"/>
    </source>
</evidence>
<reference evidence="15" key="1">
    <citation type="submission" date="2022-11" db="UniProtKB">
        <authorList>
            <consortium name="EnsemblMetazoa"/>
        </authorList>
    </citation>
    <scope>IDENTIFICATION</scope>
</reference>
<comment type="similarity">
    <text evidence="2">Belongs to the paired homeobox family.</text>
</comment>
<dbReference type="PROSITE" id="PS00027">
    <property type="entry name" value="HOMEOBOX_1"/>
    <property type="match status" value="1"/>
</dbReference>
<sequence length="291" mass="33811">MDPNYSIGEGKVNQLGGVFVNGKPLPRTVREQIIKMAENKIRPCDISRYLRVSHGCISKLLAKYQETGSIEPGKCKKRKEREEDTEYDGEVMDDRLTGRNGIKHGWQEGFSEKRPTEASEKSSKNTCAFSIANILDLNKDSQSGQDIVYHNFGQFGKDMKSSSLDNTNLPNKPLIHYQRRNRTKFSTKQLEELEKTFNEMHYPDITTREDLAKRLNVPESRVQVWFSNRRSKGKRKQRSHEQAHSLSPRYYIPSTYGQQSNVVAPIIRYATPYSNPYSHYVLYEHRYNNMY</sequence>
<dbReference type="EnsemblMetazoa" id="XM_021060499.2">
    <property type="protein sequence ID" value="XP_020916158.1"/>
    <property type="gene ID" value="LOC110253567"/>
</dbReference>
<dbReference type="InterPro" id="IPR043565">
    <property type="entry name" value="PAX_fam"/>
</dbReference>
<dbReference type="Proteomes" id="UP000887567">
    <property type="component" value="Unplaced"/>
</dbReference>
<organism evidence="15 16">
    <name type="scientific">Exaiptasia diaphana</name>
    <name type="common">Tropical sea anemone</name>
    <name type="synonym">Aiptasia pulchella</name>
    <dbReference type="NCBI Taxonomy" id="2652724"/>
    <lineage>
        <taxon>Eukaryota</taxon>
        <taxon>Metazoa</taxon>
        <taxon>Cnidaria</taxon>
        <taxon>Anthozoa</taxon>
        <taxon>Hexacorallia</taxon>
        <taxon>Actiniaria</taxon>
        <taxon>Aiptasiidae</taxon>
        <taxon>Exaiptasia</taxon>
    </lineage>
</organism>
<dbReference type="InterPro" id="IPR009057">
    <property type="entry name" value="Homeodomain-like_sf"/>
</dbReference>
<dbReference type="AlphaFoldDB" id="A0A913Y729"/>
<dbReference type="InterPro" id="IPR036388">
    <property type="entry name" value="WH-like_DNA-bd_sf"/>
</dbReference>
<evidence type="ECO:0000256" key="8">
    <source>
        <dbReference type="ARBA" id="ARBA00023163"/>
    </source>
</evidence>
<dbReference type="PROSITE" id="PS51057">
    <property type="entry name" value="PAIRED_2"/>
    <property type="match status" value="1"/>
</dbReference>
<evidence type="ECO:0000256" key="10">
    <source>
        <dbReference type="PROSITE-ProRule" id="PRU00108"/>
    </source>
</evidence>
<evidence type="ECO:0000259" key="14">
    <source>
        <dbReference type="PROSITE" id="PS51057"/>
    </source>
</evidence>
<name>A0A913Y729_EXADI</name>
<dbReference type="SUPFAM" id="SSF46689">
    <property type="entry name" value="Homeodomain-like"/>
    <property type="match status" value="2"/>
</dbReference>
<dbReference type="CDD" id="cd00086">
    <property type="entry name" value="homeodomain"/>
    <property type="match status" value="1"/>
</dbReference>
<evidence type="ECO:0000256" key="6">
    <source>
        <dbReference type="ARBA" id="ARBA00023125"/>
    </source>
</evidence>
<feature type="domain" description="Homeobox" evidence="13">
    <location>
        <begin position="176"/>
        <end position="236"/>
    </location>
</feature>
<keyword evidence="7 10" id="KW-0371">Homeobox</keyword>
<feature type="domain" description="Paired" evidence="14">
    <location>
        <begin position="8"/>
        <end position="138"/>
    </location>
</feature>
<keyword evidence="5" id="KW-0805">Transcription regulation</keyword>
<keyword evidence="8" id="KW-0804">Transcription</keyword>
<dbReference type="Pfam" id="PF00046">
    <property type="entry name" value="Homeodomain"/>
    <property type="match status" value="1"/>
</dbReference>
<evidence type="ECO:0000256" key="3">
    <source>
        <dbReference type="ARBA" id="ARBA00022473"/>
    </source>
</evidence>
<dbReference type="OMA" id="CAFSIAN"/>
<evidence type="ECO:0000313" key="15">
    <source>
        <dbReference type="EnsemblMetazoa" id="XP_020916158.1"/>
    </source>
</evidence>